<keyword evidence="2" id="KW-1185">Reference proteome</keyword>
<reference evidence="1 2" key="1">
    <citation type="submission" date="2018-04" db="EMBL/GenBank/DDBJ databases">
        <title>Genomic Encyclopedia of Type Strains, Phase IV (KMG-IV): sequencing the most valuable type-strain genomes for metagenomic binning, comparative biology and taxonomic classification.</title>
        <authorList>
            <person name="Goeker M."/>
        </authorList>
    </citation>
    <scope>NUCLEOTIDE SEQUENCE [LARGE SCALE GENOMIC DNA]</scope>
    <source>
        <strain evidence="1 2">DSM 45771</strain>
    </source>
</reference>
<dbReference type="EMBL" id="QEKW01000005">
    <property type="protein sequence ID" value="PVZ10136.1"/>
    <property type="molecule type" value="Genomic_DNA"/>
</dbReference>
<protein>
    <submittedName>
        <fullName evidence="1">Enoyl-CoA hydratase</fullName>
    </submittedName>
</protein>
<comment type="caution">
    <text evidence="1">The sequence shown here is derived from an EMBL/GenBank/DDBJ whole genome shotgun (WGS) entry which is preliminary data.</text>
</comment>
<dbReference type="InterPro" id="IPR001753">
    <property type="entry name" value="Enoyl-CoA_hydra/iso"/>
</dbReference>
<dbReference type="PANTHER" id="PTHR11941:SF54">
    <property type="entry name" value="ENOYL-COA HYDRATASE, MITOCHONDRIAL"/>
    <property type="match status" value="1"/>
</dbReference>
<gene>
    <name evidence="1" type="ORF">C8D89_105212</name>
</gene>
<dbReference type="InterPro" id="IPR029045">
    <property type="entry name" value="ClpP/crotonase-like_dom_sf"/>
</dbReference>
<dbReference type="GO" id="GO:0003824">
    <property type="term" value="F:catalytic activity"/>
    <property type="evidence" value="ECO:0007669"/>
    <property type="project" value="UniProtKB-ARBA"/>
</dbReference>
<dbReference type="OrthoDB" id="8452484at2"/>
<dbReference type="CDD" id="cd06558">
    <property type="entry name" value="crotonase-like"/>
    <property type="match status" value="1"/>
</dbReference>
<accession>A0A2U1FDC5</accession>
<dbReference type="SUPFAM" id="SSF52096">
    <property type="entry name" value="ClpP/crotonase"/>
    <property type="match status" value="1"/>
</dbReference>
<sequence>MLSPMAEPDVRLERLDGPVGATALLTVSDPKRRNAMTGALSDRLVAVLDEVAADESVHAVVVTGDDDPKPAFCAGGDLDELAAAGEAGPDALQRIYAGFLALAECPLPTFAAVDGPAVGAGLNLALAADVRIAGETARFEPGFLRLGVHPGGGMTWMAQRIVGPQATTAMLLGGEGLDAARAVELGLALKVATGDGADGRSPAVAEALRMAATSAAAPRALVVATRASIRATGQLDRHHDAVAVEVGPQLESLRSEGFREGLARVRASTGKR</sequence>
<name>A0A2U1FDC5_9PSEU</name>
<dbReference type="Gene3D" id="3.90.226.10">
    <property type="entry name" value="2-enoyl-CoA Hydratase, Chain A, domain 1"/>
    <property type="match status" value="1"/>
</dbReference>
<dbReference type="Proteomes" id="UP000245639">
    <property type="component" value="Unassembled WGS sequence"/>
</dbReference>
<dbReference type="GO" id="GO:0006635">
    <property type="term" value="P:fatty acid beta-oxidation"/>
    <property type="evidence" value="ECO:0007669"/>
    <property type="project" value="TreeGrafter"/>
</dbReference>
<proteinExistence type="predicted"/>
<dbReference type="PANTHER" id="PTHR11941">
    <property type="entry name" value="ENOYL-COA HYDRATASE-RELATED"/>
    <property type="match status" value="1"/>
</dbReference>
<organism evidence="1 2">
    <name type="scientific">Actinomycetospora cinnamomea</name>
    <dbReference type="NCBI Taxonomy" id="663609"/>
    <lineage>
        <taxon>Bacteria</taxon>
        <taxon>Bacillati</taxon>
        <taxon>Actinomycetota</taxon>
        <taxon>Actinomycetes</taxon>
        <taxon>Pseudonocardiales</taxon>
        <taxon>Pseudonocardiaceae</taxon>
        <taxon>Actinomycetospora</taxon>
    </lineage>
</organism>
<dbReference type="Pfam" id="PF00378">
    <property type="entry name" value="ECH_1"/>
    <property type="match status" value="1"/>
</dbReference>
<dbReference type="AlphaFoldDB" id="A0A2U1FDC5"/>
<evidence type="ECO:0000313" key="1">
    <source>
        <dbReference type="EMBL" id="PVZ10136.1"/>
    </source>
</evidence>
<evidence type="ECO:0000313" key="2">
    <source>
        <dbReference type="Proteomes" id="UP000245639"/>
    </source>
</evidence>